<keyword evidence="3" id="KW-1185">Reference proteome</keyword>
<name>A0A2H3B8H8_9AGAR</name>
<proteinExistence type="predicted"/>
<dbReference type="AlphaFoldDB" id="A0A2H3B8H8"/>
<dbReference type="Proteomes" id="UP000218334">
    <property type="component" value="Unassembled WGS sequence"/>
</dbReference>
<reference evidence="3" key="1">
    <citation type="journal article" date="2017" name="Nat. Ecol. Evol.">
        <title>Genome expansion and lineage-specific genetic innovations in the forest pathogenic fungi Armillaria.</title>
        <authorList>
            <person name="Sipos G."/>
            <person name="Prasanna A.N."/>
            <person name="Walter M.C."/>
            <person name="O'Connor E."/>
            <person name="Balint B."/>
            <person name="Krizsan K."/>
            <person name="Kiss B."/>
            <person name="Hess J."/>
            <person name="Varga T."/>
            <person name="Slot J."/>
            <person name="Riley R."/>
            <person name="Boka B."/>
            <person name="Rigling D."/>
            <person name="Barry K."/>
            <person name="Lee J."/>
            <person name="Mihaltcheva S."/>
            <person name="LaButti K."/>
            <person name="Lipzen A."/>
            <person name="Waldron R."/>
            <person name="Moloney N.M."/>
            <person name="Sperisen C."/>
            <person name="Kredics L."/>
            <person name="Vagvoelgyi C."/>
            <person name="Patrignani A."/>
            <person name="Fitzpatrick D."/>
            <person name="Nagy I."/>
            <person name="Doyle S."/>
            <person name="Anderson J.B."/>
            <person name="Grigoriev I.V."/>
            <person name="Gueldener U."/>
            <person name="Muensterkoetter M."/>
            <person name="Nagy L.G."/>
        </authorList>
    </citation>
    <scope>NUCLEOTIDE SEQUENCE [LARGE SCALE GENOMIC DNA]</scope>
    <source>
        <strain evidence="3">28-4</strain>
    </source>
</reference>
<evidence type="ECO:0000313" key="2">
    <source>
        <dbReference type="EMBL" id="PBK62348.1"/>
    </source>
</evidence>
<dbReference type="EMBL" id="KZ293467">
    <property type="protein sequence ID" value="PBK62348.1"/>
    <property type="molecule type" value="Genomic_DNA"/>
</dbReference>
<evidence type="ECO:0000256" key="1">
    <source>
        <dbReference type="SAM" id="MobiDB-lite"/>
    </source>
</evidence>
<organism evidence="2 3">
    <name type="scientific">Armillaria solidipes</name>
    <dbReference type="NCBI Taxonomy" id="1076256"/>
    <lineage>
        <taxon>Eukaryota</taxon>
        <taxon>Fungi</taxon>
        <taxon>Dikarya</taxon>
        <taxon>Basidiomycota</taxon>
        <taxon>Agaricomycotina</taxon>
        <taxon>Agaricomycetes</taxon>
        <taxon>Agaricomycetidae</taxon>
        <taxon>Agaricales</taxon>
        <taxon>Marasmiineae</taxon>
        <taxon>Physalacriaceae</taxon>
        <taxon>Armillaria</taxon>
    </lineage>
</organism>
<protein>
    <submittedName>
        <fullName evidence="2">Uncharacterized protein</fullName>
    </submittedName>
</protein>
<evidence type="ECO:0000313" key="3">
    <source>
        <dbReference type="Proteomes" id="UP000218334"/>
    </source>
</evidence>
<sequence>MSSDNPSVEVKTEESASSSNQTERTPAPLSLAEQDHLFQTLVVPQRLPELCFSNGNRCTLLWDLPCEYQGSIQPHYCEHYRALHYVTHVRKHVNQLKATLEWTTECMYCGALTVSQHAKENGYMIWQNSCLLCRILQYRVEPEQVPVGTEAVGTVRTPAHGPSKPSAKTGEEGVGNWGVATRGYKPITMASGRFLNNHNMETLTHTVAGSGAMAAGKKAHLQLVRMEKKAEASLYLKAGPFKEEDSENNGCHTWVVPMALPGYLVDPPVPSTAYYICSWFFTS</sequence>
<feature type="region of interest" description="Disordered" evidence="1">
    <location>
        <begin position="1"/>
        <end position="27"/>
    </location>
</feature>
<accession>A0A2H3B8H8</accession>
<feature type="compositionally biased region" description="Polar residues" evidence="1">
    <location>
        <begin position="15"/>
        <end position="24"/>
    </location>
</feature>
<gene>
    <name evidence="2" type="ORF">ARMSODRAFT_980808</name>
</gene>